<evidence type="ECO:0000256" key="6">
    <source>
        <dbReference type="PROSITE-ProRule" id="PRU00117"/>
    </source>
</evidence>
<dbReference type="EC" id="2.7.7.8" evidence="1 5"/>
<evidence type="ECO:0000259" key="8">
    <source>
        <dbReference type="Pfam" id="PF01138"/>
    </source>
</evidence>
<dbReference type="SUPFAM" id="SSF54211">
    <property type="entry name" value="Ribosomal protein S5 domain 2-like"/>
    <property type="match status" value="2"/>
</dbReference>
<dbReference type="InterPro" id="IPR015847">
    <property type="entry name" value="ExoRNase_PH_dom2"/>
</dbReference>
<keyword evidence="3" id="KW-0548">Nucleotidyltransferase</keyword>
<keyword evidence="4 6" id="KW-0694">RNA-binding</keyword>
<accession>A0A1F6C3R4</accession>
<dbReference type="PROSITE" id="PS50084">
    <property type="entry name" value="KH_TYPE_1"/>
    <property type="match status" value="1"/>
</dbReference>
<dbReference type="InterPro" id="IPR036456">
    <property type="entry name" value="PNPase_PH_RNA-bd_sf"/>
</dbReference>
<dbReference type="InterPro" id="IPR036612">
    <property type="entry name" value="KH_dom_type_1_sf"/>
</dbReference>
<dbReference type="Gene3D" id="3.30.230.70">
    <property type="entry name" value="GHMP Kinase, N-terminal domain"/>
    <property type="match status" value="2"/>
</dbReference>
<evidence type="ECO:0000256" key="4">
    <source>
        <dbReference type="ARBA" id="ARBA00022884"/>
    </source>
</evidence>
<dbReference type="InterPro" id="IPR012162">
    <property type="entry name" value="PNPase"/>
</dbReference>
<dbReference type="Pfam" id="PF01138">
    <property type="entry name" value="RNase_PH"/>
    <property type="match status" value="2"/>
</dbReference>
<feature type="domain" description="K Homology" evidence="7">
    <location>
        <begin position="556"/>
        <end position="599"/>
    </location>
</feature>
<dbReference type="NCBIfam" id="TIGR03591">
    <property type="entry name" value="polynuc_phos"/>
    <property type="match status" value="1"/>
</dbReference>
<evidence type="ECO:0000313" key="11">
    <source>
        <dbReference type="Proteomes" id="UP000178249"/>
    </source>
</evidence>
<dbReference type="Pfam" id="PF00013">
    <property type="entry name" value="KH_1"/>
    <property type="match status" value="1"/>
</dbReference>
<dbReference type="Proteomes" id="UP000178249">
    <property type="component" value="Unassembled WGS sequence"/>
</dbReference>
<feature type="domain" description="Exoribonuclease phosphorolytic" evidence="8">
    <location>
        <begin position="320"/>
        <end position="455"/>
    </location>
</feature>
<reference evidence="10 11" key="1">
    <citation type="journal article" date="2016" name="Nat. Commun.">
        <title>Thousands of microbial genomes shed light on interconnected biogeochemical processes in an aquifer system.</title>
        <authorList>
            <person name="Anantharaman K."/>
            <person name="Brown C.T."/>
            <person name="Hug L.A."/>
            <person name="Sharon I."/>
            <person name="Castelle C.J."/>
            <person name="Probst A.J."/>
            <person name="Thomas B.C."/>
            <person name="Singh A."/>
            <person name="Wilkins M.J."/>
            <person name="Karaoz U."/>
            <person name="Brodie E.L."/>
            <person name="Williams K.H."/>
            <person name="Hubbard S.S."/>
            <person name="Banfield J.F."/>
        </authorList>
    </citation>
    <scope>NUCLEOTIDE SEQUENCE [LARGE SCALE GENOMIC DNA]</scope>
</reference>
<dbReference type="InterPro" id="IPR027408">
    <property type="entry name" value="PNPase/RNase_PH_dom_sf"/>
</dbReference>
<proteinExistence type="predicted"/>
<dbReference type="FunFam" id="3.30.230.70:FF:000001">
    <property type="entry name" value="Polyribonucleotide nucleotidyltransferase"/>
    <property type="match status" value="1"/>
</dbReference>
<dbReference type="GO" id="GO:0005829">
    <property type="term" value="C:cytosol"/>
    <property type="evidence" value="ECO:0007669"/>
    <property type="project" value="TreeGrafter"/>
</dbReference>
<feature type="non-terminal residue" evidence="10">
    <location>
        <position position="599"/>
    </location>
</feature>
<evidence type="ECO:0000256" key="2">
    <source>
        <dbReference type="ARBA" id="ARBA00022679"/>
    </source>
</evidence>
<dbReference type="FunFam" id="3.30.1370.10:FF:000001">
    <property type="entry name" value="Polyribonucleotide nucleotidyltransferase"/>
    <property type="match status" value="1"/>
</dbReference>
<dbReference type="CDD" id="cd11364">
    <property type="entry name" value="RNase_PH_PNPase_2"/>
    <property type="match status" value="1"/>
</dbReference>
<dbReference type="PANTHER" id="PTHR11252:SF0">
    <property type="entry name" value="POLYRIBONUCLEOTIDE NUCLEOTIDYLTRANSFERASE 1, MITOCHONDRIAL"/>
    <property type="match status" value="1"/>
</dbReference>
<dbReference type="NCBIfam" id="NF008805">
    <property type="entry name" value="PRK11824.1"/>
    <property type="match status" value="1"/>
</dbReference>
<dbReference type="PANTHER" id="PTHR11252">
    <property type="entry name" value="POLYRIBONUCLEOTIDE NUCLEOTIDYLTRANSFERASE"/>
    <property type="match status" value="1"/>
</dbReference>
<sequence>MTKKEYSLELGGKTMTATFTDLAEQASGSVILRYGDTTVLVTAVMGKKEKDMDYFPLTVDFEEKFYAAGRIPGSFPRREGRPSDDAILSGRVIDRTIRPLFNPAIRTDIQVVATVLSIDAEDPDTLGVIGASIALATSDIPWGGPVSAIRIGKKKGSDAFIVNPIFTERAQTDMELDLLLCGKDGAVTMIEVGAKEVSEEVLAGAFAAGMEEIEKIQKFQGELVRAIGKTKRSIPDRTIKPEIADAFQEFESRFESSIYNGEAGKAHIHALSDEFIKKVVETMPEDAKMAAQYFEERLEILMRQKAIDEKKRVDGRGMDEIRSLYAQAGGVSSVLHGSGIFYRGGTHVFSALTLGSPDDAQLIDSIEEKQTKKRFMHHYNFPPYSVGETGRMGGLNRRMIGHGALAEKALSAVIPPKEIFPYTIRLVSEAFASNGSTSMGSVCASTLALMDGGVPIAAPVAGIAMGIMYDSPDRYAILTDIQGPEDEHGDMDFKVAGTARGVTAIQLDIKLDGVPVPMLVEGLTKAKEARLKILETMLTAIPSSRASLSPRAPKIVSLKVPVDMIGMVIGPSGKNIKKIQEETGVTVTIEDDGTIFITG</sequence>
<dbReference type="InterPro" id="IPR020568">
    <property type="entry name" value="Ribosomal_Su5_D2-typ_SF"/>
</dbReference>
<gene>
    <name evidence="10" type="ORF">A2841_02585</name>
</gene>
<evidence type="ECO:0000256" key="1">
    <source>
        <dbReference type="ARBA" id="ARBA00012416"/>
    </source>
</evidence>
<keyword evidence="2 10" id="KW-0808">Transferase</keyword>
<dbReference type="InterPro" id="IPR036345">
    <property type="entry name" value="ExoRNase_PH_dom2_sf"/>
</dbReference>
<evidence type="ECO:0000256" key="5">
    <source>
        <dbReference type="NCBIfam" id="TIGR03591"/>
    </source>
</evidence>
<dbReference type="SUPFAM" id="SSF54791">
    <property type="entry name" value="Eukaryotic type KH-domain (KH-domain type I)"/>
    <property type="match status" value="1"/>
</dbReference>
<evidence type="ECO:0000313" key="10">
    <source>
        <dbReference type="EMBL" id="OGG43781.1"/>
    </source>
</evidence>
<dbReference type="CDD" id="cd02393">
    <property type="entry name" value="KH-I_PNPase"/>
    <property type="match status" value="1"/>
</dbReference>
<comment type="caution">
    <text evidence="10">The sequence shown here is derived from an EMBL/GenBank/DDBJ whole genome shotgun (WGS) entry which is preliminary data.</text>
</comment>
<evidence type="ECO:0000259" key="7">
    <source>
        <dbReference type="Pfam" id="PF00013"/>
    </source>
</evidence>
<dbReference type="Pfam" id="PF03725">
    <property type="entry name" value="RNase_PH_C"/>
    <property type="match status" value="1"/>
</dbReference>
<evidence type="ECO:0000259" key="9">
    <source>
        <dbReference type="Pfam" id="PF03725"/>
    </source>
</evidence>
<name>A0A1F6C3R4_9BACT</name>
<dbReference type="GO" id="GO:0000175">
    <property type="term" value="F:3'-5'-RNA exonuclease activity"/>
    <property type="evidence" value="ECO:0007669"/>
    <property type="project" value="TreeGrafter"/>
</dbReference>
<organism evidence="10 11">
    <name type="scientific">Candidatus Kaiserbacteria bacterium RIFCSPHIGHO2_01_FULL_48_10</name>
    <dbReference type="NCBI Taxonomy" id="1798476"/>
    <lineage>
        <taxon>Bacteria</taxon>
        <taxon>Candidatus Kaiseribacteriota</taxon>
    </lineage>
</organism>
<dbReference type="AlphaFoldDB" id="A0A1F6C3R4"/>
<feature type="domain" description="Exoribonuclease phosphorolytic" evidence="9">
    <location>
        <begin position="144"/>
        <end position="211"/>
    </location>
</feature>
<dbReference type="Gene3D" id="3.30.1370.10">
    <property type="entry name" value="K Homology domain, type 1"/>
    <property type="match status" value="1"/>
</dbReference>
<dbReference type="GO" id="GO:0004654">
    <property type="term" value="F:polyribonucleotide nucleotidyltransferase activity"/>
    <property type="evidence" value="ECO:0007669"/>
    <property type="project" value="UniProtKB-UniRule"/>
</dbReference>
<protein>
    <recommendedName>
        <fullName evidence="1 5">Polyribonucleotide nucleotidyltransferase</fullName>
        <ecNumber evidence="1 5">2.7.7.8</ecNumber>
    </recommendedName>
</protein>
<evidence type="ECO:0000256" key="3">
    <source>
        <dbReference type="ARBA" id="ARBA00022695"/>
    </source>
</evidence>
<dbReference type="InterPro" id="IPR004088">
    <property type="entry name" value="KH_dom_type_1"/>
</dbReference>
<dbReference type="GO" id="GO:0003723">
    <property type="term" value="F:RNA binding"/>
    <property type="evidence" value="ECO:0007669"/>
    <property type="project" value="UniProtKB-UniRule"/>
</dbReference>
<dbReference type="EMBL" id="MFKP01000031">
    <property type="protein sequence ID" value="OGG43781.1"/>
    <property type="molecule type" value="Genomic_DNA"/>
</dbReference>
<feature type="domain" description="Exoribonuclease phosphorolytic" evidence="8">
    <location>
        <begin position="20"/>
        <end position="141"/>
    </location>
</feature>
<dbReference type="InterPro" id="IPR001247">
    <property type="entry name" value="ExoRNase_PH_dom1"/>
</dbReference>
<dbReference type="GO" id="GO:0006396">
    <property type="term" value="P:RNA processing"/>
    <property type="evidence" value="ECO:0007669"/>
    <property type="project" value="InterPro"/>
</dbReference>
<dbReference type="SUPFAM" id="SSF55666">
    <property type="entry name" value="Ribonuclease PH domain 2-like"/>
    <property type="match status" value="2"/>
</dbReference>
<dbReference type="GO" id="GO:0006402">
    <property type="term" value="P:mRNA catabolic process"/>
    <property type="evidence" value="ECO:0007669"/>
    <property type="project" value="UniProtKB-UniRule"/>
</dbReference>
<dbReference type="SUPFAM" id="SSF46915">
    <property type="entry name" value="Polynucleotide phosphorylase/guanosine pentaphosphate synthase (PNPase/GPSI), domain 3"/>
    <property type="match status" value="1"/>
</dbReference>